<dbReference type="RefSeq" id="WP_179662924.1">
    <property type="nucleotide sequence ID" value="NZ_JACCBG010000001.1"/>
</dbReference>
<dbReference type="AlphaFoldDB" id="A0A7Y9E4P0"/>
<sequence length="409" mass="44511">MTGRPAGTGREDEAILAAEGRRLLGFAAGSVLEPAGFGWLDERGTPVPGSPLPTWIAARMTYVFTLGAQLGVPGARETAEHGVRSLLTAYRDPVHDGWFESLRPDAAAAADARKTAYTHAFVALAAGSATAAGVPGGRDLLDGVAGVLRTRFLDARGRVVEEYDEAFTASESYRGANASMHMVEALLVLGDVEPDAEWHRLALGLAEHLVHGVARAHGYLLPEHFSAQWQPLPDYNADHRDDPFRPYGCTPGHLLEWSRLLVQLEASVAGAPGWLLEDARALFDTAVRVGWQVDGRPGFVYTVDWEGRPVVRTRMHWVVAEAIAAAAALHRRTGEPGFGRWYDEWWRFAREHLVDLEHGSWHHELDPANRPAATVWRGKPDVYHAFQATLLPRLPAAPAAAAALGPLPD</sequence>
<dbReference type="EMBL" id="JACCBG010000001">
    <property type="protein sequence ID" value="NYD41134.1"/>
    <property type="molecule type" value="Genomic_DNA"/>
</dbReference>
<keyword evidence="2" id="KW-0413">Isomerase</keyword>
<comment type="caution">
    <text evidence="3">The sequence shown here is derived from an EMBL/GenBank/DDBJ whole genome shotgun (WGS) entry which is preliminary data.</text>
</comment>
<dbReference type="InterPro" id="IPR008928">
    <property type="entry name" value="6-hairpin_glycosidase_sf"/>
</dbReference>
<evidence type="ECO:0000256" key="1">
    <source>
        <dbReference type="ARBA" id="ARBA00008558"/>
    </source>
</evidence>
<dbReference type="Proteomes" id="UP000535511">
    <property type="component" value="Unassembled WGS sequence"/>
</dbReference>
<dbReference type="InterPro" id="IPR012341">
    <property type="entry name" value="6hp_glycosidase-like_sf"/>
</dbReference>
<accession>A0A7Y9E4P0</accession>
<evidence type="ECO:0000256" key="2">
    <source>
        <dbReference type="ARBA" id="ARBA00023235"/>
    </source>
</evidence>
<name>A0A7Y9E4P0_9ACTN</name>
<organism evidence="3 4">
    <name type="scientific">Nocardioides panaciterrulae</name>
    <dbReference type="NCBI Taxonomy" id="661492"/>
    <lineage>
        <taxon>Bacteria</taxon>
        <taxon>Bacillati</taxon>
        <taxon>Actinomycetota</taxon>
        <taxon>Actinomycetes</taxon>
        <taxon>Propionibacteriales</taxon>
        <taxon>Nocardioidaceae</taxon>
        <taxon>Nocardioides</taxon>
    </lineage>
</organism>
<comment type="similarity">
    <text evidence="1">Belongs to the N-acylglucosamine 2-epimerase family.</text>
</comment>
<evidence type="ECO:0000313" key="3">
    <source>
        <dbReference type="EMBL" id="NYD41134.1"/>
    </source>
</evidence>
<dbReference type="InterPro" id="IPR010819">
    <property type="entry name" value="AGE/CE"/>
</dbReference>
<dbReference type="GO" id="GO:0016853">
    <property type="term" value="F:isomerase activity"/>
    <property type="evidence" value="ECO:0007669"/>
    <property type="project" value="UniProtKB-KW"/>
</dbReference>
<protein>
    <submittedName>
        <fullName evidence="3">Mannose/cellobiose epimerase-like protein (N-acyl-D-glucosamine 2-epimerase family)</fullName>
    </submittedName>
</protein>
<keyword evidence="4" id="KW-1185">Reference proteome</keyword>
<dbReference type="PANTHER" id="PTHR15108">
    <property type="entry name" value="N-ACYLGLUCOSAMINE-2-EPIMERASE"/>
    <property type="match status" value="1"/>
</dbReference>
<dbReference type="GO" id="GO:0005975">
    <property type="term" value="P:carbohydrate metabolic process"/>
    <property type="evidence" value="ECO:0007669"/>
    <property type="project" value="InterPro"/>
</dbReference>
<evidence type="ECO:0000313" key="4">
    <source>
        <dbReference type="Proteomes" id="UP000535511"/>
    </source>
</evidence>
<dbReference type="Pfam" id="PF07221">
    <property type="entry name" value="GlcNAc_2-epim"/>
    <property type="match status" value="1"/>
</dbReference>
<dbReference type="SUPFAM" id="SSF48208">
    <property type="entry name" value="Six-hairpin glycosidases"/>
    <property type="match status" value="1"/>
</dbReference>
<dbReference type="Gene3D" id="1.50.10.10">
    <property type="match status" value="1"/>
</dbReference>
<gene>
    <name evidence="3" type="ORF">BJZ21_001217</name>
</gene>
<proteinExistence type="inferred from homology"/>
<reference evidence="3 4" key="1">
    <citation type="submission" date="2020-07" db="EMBL/GenBank/DDBJ databases">
        <title>Sequencing the genomes of 1000 actinobacteria strains.</title>
        <authorList>
            <person name="Klenk H.-P."/>
        </authorList>
    </citation>
    <scope>NUCLEOTIDE SEQUENCE [LARGE SCALE GENOMIC DNA]</scope>
    <source>
        <strain evidence="3 4">DSM 21350</strain>
    </source>
</reference>